<dbReference type="AlphaFoldDB" id="A0A9Q3FEW4"/>
<accession>A0A9Q3FEW4</accession>
<dbReference type="InterPro" id="IPR013948">
    <property type="entry name" value="DNA_replication_reg_Sld3_C"/>
</dbReference>
<keyword evidence="1" id="KW-0175">Coiled coil</keyword>
<protein>
    <recommendedName>
        <fullName evidence="3">DNA replication regulator Sld3 C-terminal domain-containing protein</fullName>
    </recommendedName>
</protein>
<evidence type="ECO:0000256" key="2">
    <source>
        <dbReference type="SAM" id="MobiDB-lite"/>
    </source>
</evidence>
<feature type="domain" description="DNA replication regulator Sld3 C-terminal" evidence="3">
    <location>
        <begin position="247"/>
        <end position="566"/>
    </location>
</feature>
<sequence length="587" mass="66589">MKLESTKDLKTDQFSLEPAFLCPFGWPTQPTYAIDLEPSHQSSSLLPNSLACPSTSSSISTQFSSLLHEWNDLFGAQSDLTEQDFVHFELNQLYLECIYLPVLLPNNSRSPCEKFAAKLRSYSKEYDHNELIEIFESFLIPEDLLARKWSEEIKKLVECLMNETEEDLEIENDEEMFHQNEIAAISIILNHHRLDSNPNHSQVNSRPSSDNEPSLALKIADTYSARKVSFIKVDHNAESLESWCKKENQLQIILLLEIIILTNLSLDTESQLFHKRQLSSPHKNSKKITSEDEFIGPSEAISDWESLLEGLIDRLAMWQVIGELGKELSNLFPDRRVPLGNESHENLDEYNLDDIQRFWTDVVEEHYTSHLPLLNPSFRPKLFPTSIYDPSASSSLLPTQFDSTARTGRNDLSSVNRTPNLKKLEKRALKRAEKMESKAKVNLSPTMMKLKGIERLPISRAGSVSESQLGLKSRAISSRALFNRREVKMSNVPLSIKSSIQRASSTSAVGFNQISKGPWGQTADRKSGEPQISYKRKQSSPKKIIGQEDDCRTEVLATPRKARKINGFLHNDASGVLVPDTPQARHR</sequence>
<dbReference type="Gene3D" id="1.20.58.2130">
    <property type="match status" value="1"/>
</dbReference>
<evidence type="ECO:0000313" key="5">
    <source>
        <dbReference type="Proteomes" id="UP000765509"/>
    </source>
</evidence>
<feature type="coiled-coil region" evidence="1">
    <location>
        <begin position="154"/>
        <end position="181"/>
    </location>
</feature>
<evidence type="ECO:0000256" key="1">
    <source>
        <dbReference type="SAM" id="Coils"/>
    </source>
</evidence>
<keyword evidence="5" id="KW-1185">Reference proteome</keyword>
<feature type="region of interest" description="Disordered" evidence="2">
    <location>
        <begin position="511"/>
        <end position="547"/>
    </location>
</feature>
<evidence type="ECO:0000259" key="3">
    <source>
        <dbReference type="Pfam" id="PF08639"/>
    </source>
</evidence>
<reference evidence="4" key="1">
    <citation type="submission" date="2021-03" db="EMBL/GenBank/DDBJ databases">
        <title>Draft genome sequence of rust myrtle Austropuccinia psidii MF-1, a brazilian biotype.</title>
        <authorList>
            <person name="Quecine M.C."/>
            <person name="Pachon D.M.R."/>
            <person name="Bonatelli M.L."/>
            <person name="Correr F.H."/>
            <person name="Franceschini L.M."/>
            <person name="Leite T.F."/>
            <person name="Margarido G.R.A."/>
            <person name="Almeida C.A."/>
            <person name="Ferrarezi J.A."/>
            <person name="Labate C.A."/>
        </authorList>
    </citation>
    <scope>NUCLEOTIDE SEQUENCE</scope>
    <source>
        <strain evidence="4">MF-1</strain>
    </source>
</reference>
<dbReference type="Proteomes" id="UP000765509">
    <property type="component" value="Unassembled WGS sequence"/>
</dbReference>
<dbReference type="Pfam" id="PF08639">
    <property type="entry name" value="Sld3_STD"/>
    <property type="match status" value="1"/>
</dbReference>
<gene>
    <name evidence="4" type="ORF">O181_075611</name>
</gene>
<dbReference type="EMBL" id="AVOT02040664">
    <property type="protein sequence ID" value="MBW0535896.1"/>
    <property type="molecule type" value="Genomic_DNA"/>
</dbReference>
<proteinExistence type="predicted"/>
<organism evidence="4 5">
    <name type="scientific">Austropuccinia psidii MF-1</name>
    <dbReference type="NCBI Taxonomy" id="1389203"/>
    <lineage>
        <taxon>Eukaryota</taxon>
        <taxon>Fungi</taxon>
        <taxon>Dikarya</taxon>
        <taxon>Basidiomycota</taxon>
        <taxon>Pucciniomycotina</taxon>
        <taxon>Pucciniomycetes</taxon>
        <taxon>Pucciniales</taxon>
        <taxon>Sphaerophragmiaceae</taxon>
        <taxon>Austropuccinia</taxon>
    </lineage>
</organism>
<comment type="caution">
    <text evidence="4">The sequence shown here is derived from an EMBL/GenBank/DDBJ whole genome shotgun (WGS) entry which is preliminary data.</text>
</comment>
<evidence type="ECO:0000313" key="4">
    <source>
        <dbReference type="EMBL" id="MBW0535896.1"/>
    </source>
</evidence>
<dbReference type="OrthoDB" id="3003917at2759"/>
<name>A0A9Q3FEW4_9BASI</name>